<reference evidence="7" key="1">
    <citation type="submission" date="2018-02" db="EMBL/GenBank/DDBJ databases">
        <authorList>
            <person name="Vasarhelyi B.M."/>
            <person name="Deshmukh S."/>
            <person name="Balint B."/>
            <person name="Kukolya J."/>
        </authorList>
    </citation>
    <scope>NUCLEOTIDE SEQUENCE</scope>
    <source>
        <strain evidence="7">KB22</strain>
    </source>
</reference>
<keyword evidence="3" id="KW-0731">Sigma factor</keyword>
<dbReference type="GO" id="GO:0006352">
    <property type="term" value="P:DNA-templated transcription initiation"/>
    <property type="evidence" value="ECO:0007669"/>
    <property type="project" value="InterPro"/>
</dbReference>
<comment type="similarity">
    <text evidence="1">Belongs to the sigma-70 factor family. ECF subfamily.</text>
</comment>
<sequence>MDYKLLSNEILSKLLKADDEIAFKEIYSRYWKLLFQTAYYRLGSKETAKELVQNVFLNLWEKRNVLIIDKLENYLQITIKNRVINYIETSIVQRKYQEHVVSSYDDRTMETESTVQYNELYFALEKALSELPVKTREVFQLSRFEKLSVKEIAIQMNLSEKAVEYHITSSLKALRFKLKDFMVACFILGSYHNF</sequence>
<dbReference type="InterPro" id="IPR013249">
    <property type="entry name" value="RNA_pol_sigma70_r4_t2"/>
</dbReference>
<dbReference type="InterPro" id="IPR039425">
    <property type="entry name" value="RNA_pol_sigma-70-like"/>
</dbReference>
<dbReference type="PANTHER" id="PTHR43133">
    <property type="entry name" value="RNA POLYMERASE ECF-TYPE SIGMA FACTO"/>
    <property type="match status" value="1"/>
</dbReference>
<dbReference type="Proteomes" id="UP000616201">
    <property type="component" value="Unassembled WGS sequence"/>
</dbReference>
<dbReference type="Gene3D" id="1.10.1740.10">
    <property type="match status" value="1"/>
</dbReference>
<evidence type="ECO:0000256" key="1">
    <source>
        <dbReference type="ARBA" id="ARBA00010641"/>
    </source>
</evidence>
<dbReference type="InterPro" id="IPR014284">
    <property type="entry name" value="RNA_pol_sigma-70_dom"/>
</dbReference>
<name>A0A928UVX5_9SPHI</name>
<keyword evidence="2" id="KW-0805">Transcription regulation</keyword>
<proteinExistence type="inferred from homology"/>
<dbReference type="AlphaFoldDB" id="A0A928UVX5"/>
<dbReference type="InterPro" id="IPR013324">
    <property type="entry name" value="RNA_pol_sigma_r3/r4-like"/>
</dbReference>
<dbReference type="Gene3D" id="1.10.10.10">
    <property type="entry name" value="Winged helix-like DNA-binding domain superfamily/Winged helix DNA-binding domain"/>
    <property type="match status" value="1"/>
</dbReference>
<dbReference type="NCBIfam" id="TIGR02937">
    <property type="entry name" value="sigma70-ECF"/>
    <property type="match status" value="1"/>
</dbReference>
<evidence type="ECO:0000256" key="2">
    <source>
        <dbReference type="ARBA" id="ARBA00023015"/>
    </source>
</evidence>
<comment type="caution">
    <text evidence="7">The sequence shown here is derived from an EMBL/GenBank/DDBJ whole genome shotgun (WGS) entry which is preliminary data.</text>
</comment>
<dbReference type="Pfam" id="PF08281">
    <property type="entry name" value="Sigma70_r4_2"/>
    <property type="match status" value="1"/>
</dbReference>
<dbReference type="RefSeq" id="WP_196936451.1">
    <property type="nucleotide sequence ID" value="NZ_MU158698.1"/>
</dbReference>
<evidence type="ECO:0000256" key="4">
    <source>
        <dbReference type="ARBA" id="ARBA00023163"/>
    </source>
</evidence>
<dbReference type="GO" id="GO:0016987">
    <property type="term" value="F:sigma factor activity"/>
    <property type="evidence" value="ECO:0007669"/>
    <property type="project" value="UniProtKB-KW"/>
</dbReference>
<feature type="domain" description="RNA polymerase sigma factor 70 region 4 type 2" evidence="6">
    <location>
        <begin position="123"/>
        <end position="174"/>
    </location>
</feature>
<dbReference type="SUPFAM" id="SSF88659">
    <property type="entry name" value="Sigma3 and sigma4 domains of RNA polymerase sigma factors"/>
    <property type="match status" value="1"/>
</dbReference>
<dbReference type="InterPro" id="IPR036388">
    <property type="entry name" value="WH-like_DNA-bd_sf"/>
</dbReference>
<evidence type="ECO:0000256" key="3">
    <source>
        <dbReference type="ARBA" id="ARBA00023082"/>
    </source>
</evidence>
<dbReference type="GO" id="GO:0003677">
    <property type="term" value="F:DNA binding"/>
    <property type="evidence" value="ECO:0007669"/>
    <property type="project" value="InterPro"/>
</dbReference>
<evidence type="ECO:0000259" key="5">
    <source>
        <dbReference type="Pfam" id="PF04542"/>
    </source>
</evidence>
<protein>
    <submittedName>
        <fullName evidence="7">RNA polymerase sigma-70 factor</fullName>
    </submittedName>
</protein>
<feature type="domain" description="RNA polymerase sigma-70 region 2" evidence="5">
    <location>
        <begin position="26"/>
        <end position="87"/>
    </location>
</feature>
<dbReference type="InterPro" id="IPR007627">
    <property type="entry name" value="RNA_pol_sigma70_r2"/>
</dbReference>
<keyword evidence="4" id="KW-0804">Transcription</keyword>
<dbReference type="EMBL" id="PRDK01000006">
    <property type="protein sequence ID" value="MBE8714301.1"/>
    <property type="molecule type" value="Genomic_DNA"/>
</dbReference>
<accession>A0A928UVX5</accession>
<evidence type="ECO:0000259" key="6">
    <source>
        <dbReference type="Pfam" id="PF08281"/>
    </source>
</evidence>
<evidence type="ECO:0000313" key="7">
    <source>
        <dbReference type="EMBL" id="MBE8714301.1"/>
    </source>
</evidence>
<dbReference type="Pfam" id="PF04542">
    <property type="entry name" value="Sigma70_r2"/>
    <property type="match status" value="1"/>
</dbReference>
<dbReference type="PANTHER" id="PTHR43133:SF46">
    <property type="entry name" value="RNA POLYMERASE SIGMA-70 FACTOR ECF SUBFAMILY"/>
    <property type="match status" value="1"/>
</dbReference>
<dbReference type="InterPro" id="IPR013325">
    <property type="entry name" value="RNA_pol_sigma_r2"/>
</dbReference>
<dbReference type="NCBIfam" id="TIGR02985">
    <property type="entry name" value="Sig70_bacteroi1"/>
    <property type="match status" value="1"/>
</dbReference>
<keyword evidence="8" id="KW-1185">Reference proteome</keyword>
<gene>
    <name evidence="7" type="ORF">C4F49_11465</name>
</gene>
<evidence type="ECO:0000313" key="8">
    <source>
        <dbReference type="Proteomes" id="UP000616201"/>
    </source>
</evidence>
<dbReference type="SUPFAM" id="SSF88946">
    <property type="entry name" value="Sigma2 domain of RNA polymerase sigma factors"/>
    <property type="match status" value="1"/>
</dbReference>
<dbReference type="InterPro" id="IPR014327">
    <property type="entry name" value="RNA_pol_sigma70_bacteroid"/>
</dbReference>
<organism evidence="7 8">
    <name type="scientific">Sphingobacterium hungaricum</name>
    <dbReference type="NCBI Taxonomy" id="2082723"/>
    <lineage>
        <taxon>Bacteria</taxon>
        <taxon>Pseudomonadati</taxon>
        <taxon>Bacteroidota</taxon>
        <taxon>Sphingobacteriia</taxon>
        <taxon>Sphingobacteriales</taxon>
        <taxon>Sphingobacteriaceae</taxon>
        <taxon>Sphingobacterium</taxon>
    </lineage>
</organism>